<feature type="compositionally biased region" description="Polar residues" evidence="9">
    <location>
        <begin position="134"/>
        <end position="144"/>
    </location>
</feature>
<feature type="compositionally biased region" description="Polar residues" evidence="9">
    <location>
        <begin position="82"/>
        <end position="97"/>
    </location>
</feature>
<keyword evidence="12" id="KW-1185">Reference proteome</keyword>
<proteinExistence type="predicted"/>
<feature type="compositionally biased region" description="Polar residues" evidence="9">
    <location>
        <begin position="212"/>
        <end position="226"/>
    </location>
</feature>
<dbReference type="Gene3D" id="3.30.40.10">
    <property type="entry name" value="Zinc/RING finger domain, C3HC4 (zinc finger)"/>
    <property type="match status" value="1"/>
</dbReference>
<keyword evidence="3" id="KW-0808">Transferase</keyword>
<dbReference type="InterPro" id="IPR013083">
    <property type="entry name" value="Znf_RING/FYVE/PHD"/>
</dbReference>
<feature type="compositionally biased region" description="Low complexity" evidence="9">
    <location>
        <begin position="375"/>
        <end position="389"/>
    </location>
</feature>
<reference evidence="11 12" key="1">
    <citation type="submission" date="2020-10" db="EMBL/GenBank/DDBJ databases">
        <title>The Coptis chinensis genome and diversification of protoberbering-type alkaloids.</title>
        <authorList>
            <person name="Wang B."/>
            <person name="Shu S."/>
            <person name="Song C."/>
            <person name="Liu Y."/>
        </authorList>
    </citation>
    <scope>NUCLEOTIDE SEQUENCE [LARGE SCALE GENOMIC DNA]</scope>
    <source>
        <strain evidence="11">HL-2020</strain>
        <tissue evidence="11">Leaf</tissue>
    </source>
</reference>
<evidence type="ECO:0000259" key="10">
    <source>
        <dbReference type="PROSITE" id="PS50089"/>
    </source>
</evidence>
<feature type="region of interest" description="Disordered" evidence="9">
    <location>
        <begin position="134"/>
        <end position="165"/>
    </location>
</feature>
<keyword evidence="4" id="KW-0479">Metal-binding</keyword>
<dbReference type="PANTHER" id="PTHR22937">
    <property type="entry name" value="E3 UBIQUITIN-PROTEIN LIGASE RNF165"/>
    <property type="match status" value="1"/>
</dbReference>
<dbReference type="GO" id="GO:0008270">
    <property type="term" value="F:zinc ion binding"/>
    <property type="evidence" value="ECO:0007669"/>
    <property type="project" value="UniProtKB-KW"/>
</dbReference>
<dbReference type="AlphaFoldDB" id="A0A835IGQ1"/>
<feature type="region of interest" description="Disordered" evidence="9">
    <location>
        <begin position="69"/>
        <end position="97"/>
    </location>
</feature>
<feature type="compositionally biased region" description="Polar residues" evidence="9">
    <location>
        <begin position="397"/>
        <end position="406"/>
    </location>
</feature>
<dbReference type="InterPro" id="IPR001841">
    <property type="entry name" value="Znf_RING"/>
</dbReference>
<feature type="compositionally biased region" description="Low complexity" evidence="9">
    <location>
        <begin position="247"/>
        <end position="262"/>
    </location>
</feature>
<organism evidence="11 12">
    <name type="scientific">Coptis chinensis</name>
    <dbReference type="NCBI Taxonomy" id="261450"/>
    <lineage>
        <taxon>Eukaryota</taxon>
        <taxon>Viridiplantae</taxon>
        <taxon>Streptophyta</taxon>
        <taxon>Embryophyta</taxon>
        <taxon>Tracheophyta</taxon>
        <taxon>Spermatophyta</taxon>
        <taxon>Magnoliopsida</taxon>
        <taxon>Ranunculales</taxon>
        <taxon>Ranunculaceae</taxon>
        <taxon>Coptidoideae</taxon>
        <taxon>Coptis</taxon>
    </lineage>
</organism>
<dbReference type="SMART" id="SM00184">
    <property type="entry name" value="RING"/>
    <property type="match status" value="1"/>
</dbReference>
<dbReference type="OrthoDB" id="8062037at2759"/>
<feature type="compositionally biased region" description="Basic and acidic residues" evidence="9">
    <location>
        <begin position="342"/>
        <end position="352"/>
    </location>
</feature>
<evidence type="ECO:0000256" key="5">
    <source>
        <dbReference type="ARBA" id="ARBA00022771"/>
    </source>
</evidence>
<dbReference type="InterPro" id="IPR045191">
    <property type="entry name" value="MBR1/2-like"/>
</dbReference>
<protein>
    <recommendedName>
        <fullName evidence="2">RING-type E3 ubiquitin transferase</fullName>
        <ecNumber evidence="2">2.3.2.27</ecNumber>
    </recommendedName>
</protein>
<comment type="catalytic activity">
    <reaction evidence="1">
        <text>S-ubiquitinyl-[E2 ubiquitin-conjugating enzyme]-L-cysteine + [acceptor protein]-L-lysine = [E2 ubiquitin-conjugating enzyme]-L-cysteine + N(6)-ubiquitinyl-[acceptor protein]-L-lysine.</text>
        <dbReference type="EC" id="2.3.2.27"/>
    </reaction>
</comment>
<gene>
    <name evidence="11" type="ORF">IFM89_029024</name>
</gene>
<feature type="domain" description="RING-type" evidence="10">
    <location>
        <begin position="548"/>
        <end position="589"/>
    </location>
</feature>
<dbReference type="EMBL" id="JADFTS010000003">
    <property type="protein sequence ID" value="KAF9616248.1"/>
    <property type="molecule type" value="Genomic_DNA"/>
</dbReference>
<feature type="compositionally biased region" description="Polar residues" evidence="9">
    <location>
        <begin position="331"/>
        <end position="341"/>
    </location>
</feature>
<evidence type="ECO:0000256" key="1">
    <source>
        <dbReference type="ARBA" id="ARBA00000900"/>
    </source>
</evidence>
<dbReference type="EC" id="2.3.2.27" evidence="2"/>
<keyword evidence="7" id="KW-0862">Zinc</keyword>
<evidence type="ECO:0000256" key="6">
    <source>
        <dbReference type="ARBA" id="ARBA00022786"/>
    </source>
</evidence>
<dbReference type="SUPFAM" id="SSF57850">
    <property type="entry name" value="RING/U-box"/>
    <property type="match status" value="1"/>
</dbReference>
<evidence type="ECO:0000256" key="2">
    <source>
        <dbReference type="ARBA" id="ARBA00012483"/>
    </source>
</evidence>
<evidence type="ECO:0000256" key="3">
    <source>
        <dbReference type="ARBA" id="ARBA00022679"/>
    </source>
</evidence>
<evidence type="ECO:0000313" key="12">
    <source>
        <dbReference type="Proteomes" id="UP000631114"/>
    </source>
</evidence>
<evidence type="ECO:0000256" key="8">
    <source>
        <dbReference type="PROSITE-ProRule" id="PRU00175"/>
    </source>
</evidence>
<dbReference type="PANTHER" id="PTHR22937:SF136">
    <property type="entry name" value="RING-TYPE E3 UBIQUITIN TRANSFERASE"/>
    <property type="match status" value="1"/>
</dbReference>
<evidence type="ECO:0000256" key="7">
    <source>
        <dbReference type="ARBA" id="ARBA00022833"/>
    </source>
</evidence>
<feature type="compositionally biased region" description="Polar residues" evidence="9">
    <location>
        <begin position="287"/>
        <end position="308"/>
    </location>
</feature>
<name>A0A835IGQ1_9MAGN</name>
<feature type="region of interest" description="Disordered" evidence="9">
    <location>
        <begin position="185"/>
        <end position="410"/>
    </location>
</feature>
<accession>A0A835IGQ1</accession>
<evidence type="ECO:0000256" key="9">
    <source>
        <dbReference type="SAM" id="MobiDB-lite"/>
    </source>
</evidence>
<comment type="caution">
    <text evidence="11">The sequence shown here is derived from an EMBL/GenBank/DDBJ whole genome shotgun (WGS) entry which is preliminary data.</text>
</comment>
<evidence type="ECO:0000256" key="4">
    <source>
        <dbReference type="ARBA" id="ARBA00022723"/>
    </source>
</evidence>
<feature type="compositionally biased region" description="Polar residues" evidence="9">
    <location>
        <begin position="185"/>
        <end position="204"/>
    </location>
</feature>
<sequence>MWLRYHKPGPELKKTAILLMDDYSRKRASGGFGIVGRGSALGFRDASNHDDRTVSCNRLVCSNRHNFMKSSQVGNSDRDKYSSSSCTSPRSIVGSSSRAYSAVTNHKKDSLYSQNPSSHKAMLSTEANNIHLENLSSEPSSSTARVPKGLPAAEDTESSVLDGSVNASEVENYNLTLHSRTQKQIYRQSGQGHQEVSVGSSSLKSFVPKKTGQATKTTSHGQSFYASRSSSSTPQSNRYGLRNLGCSSISDVLPSSSSRDSSQNGRAEMVKRRNSTGECSSPKGKNVSASSSAGNFGSRKNSVINHSLSLPERPPSQPTSRRTRYWLPSRNGVTSVRTRSTINEDSRSRVSEHGNYNNLSRTEPPVVTPILLQNDMSDGDSSTDSSQQSLTEVVTEHSVTGRNSVQLGGRDENVCRSPVDHPHGGSSQQLNGLSIERDGYQHYNRAGIAEVLLALERIEQDEELTYEQLLVLETNLFLSGLGFRDQHRDMRLDIDNMSYEELLALGEKMGTVSTGLTEEKFSNCLKRSFYMPAPPNFRIRTGGDDAKCSVCQEEYAEGDEMGNLRCDHHYHLVCINQWLRLKNWCPICKAQAADL</sequence>
<evidence type="ECO:0000313" key="11">
    <source>
        <dbReference type="EMBL" id="KAF9616248.1"/>
    </source>
</evidence>
<keyword evidence="6" id="KW-0833">Ubl conjugation pathway</keyword>
<dbReference type="PROSITE" id="PS50089">
    <property type="entry name" value="ZF_RING_2"/>
    <property type="match status" value="1"/>
</dbReference>
<dbReference type="GO" id="GO:0061630">
    <property type="term" value="F:ubiquitin protein ligase activity"/>
    <property type="evidence" value="ECO:0007669"/>
    <property type="project" value="UniProtKB-EC"/>
</dbReference>
<dbReference type="Proteomes" id="UP000631114">
    <property type="component" value="Unassembled WGS sequence"/>
</dbReference>
<dbReference type="Pfam" id="PF13639">
    <property type="entry name" value="zf-RING_2"/>
    <property type="match status" value="1"/>
</dbReference>
<keyword evidence="5 8" id="KW-0863">Zinc-finger</keyword>